<proteinExistence type="predicted"/>
<organism evidence="1 2">
    <name type="scientific">Brachionus plicatilis</name>
    <name type="common">Marine rotifer</name>
    <name type="synonym">Brachionus muelleri</name>
    <dbReference type="NCBI Taxonomy" id="10195"/>
    <lineage>
        <taxon>Eukaryota</taxon>
        <taxon>Metazoa</taxon>
        <taxon>Spiralia</taxon>
        <taxon>Gnathifera</taxon>
        <taxon>Rotifera</taxon>
        <taxon>Eurotatoria</taxon>
        <taxon>Monogononta</taxon>
        <taxon>Pseudotrocha</taxon>
        <taxon>Ploima</taxon>
        <taxon>Brachionidae</taxon>
        <taxon>Brachionus</taxon>
    </lineage>
</organism>
<reference evidence="1 2" key="1">
    <citation type="journal article" date="2018" name="Sci. Rep.">
        <title>Genomic signatures of local adaptation to the degree of environmental predictability in rotifers.</title>
        <authorList>
            <person name="Franch-Gras L."/>
            <person name="Hahn C."/>
            <person name="Garcia-Roger E.M."/>
            <person name="Carmona M.J."/>
            <person name="Serra M."/>
            <person name="Gomez A."/>
        </authorList>
    </citation>
    <scope>NUCLEOTIDE SEQUENCE [LARGE SCALE GENOMIC DNA]</scope>
    <source>
        <strain evidence="1">HYR1</strain>
    </source>
</reference>
<evidence type="ECO:0000313" key="2">
    <source>
        <dbReference type="Proteomes" id="UP000276133"/>
    </source>
</evidence>
<dbReference type="AlphaFoldDB" id="A0A3M7SDD4"/>
<sequence>MAPIKLAKCSLAYVYIEFQFFCSLRNTSTKVYTEGCLISILLNALCQVPTKYEPYYGNIATTSFDITRSEF</sequence>
<accession>A0A3M7SDD4</accession>
<comment type="caution">
    <text evidence="1">The sequence shown here is derived from an EMBL/GenBank/DDBJ whole genome shotgun (WGS) entry which is preliminary data.</text>
</comment>
<protein>
    <submittedName>
        <fullName evidence="1">Uncharacterized protein</fullName>
    </submittedName>
</protein>
<gene>
    <name evidence="1" type="ORF">BpHYR1_046977</name>
</gene>
<name>A0A3M7SDD4_BRAPC</name>
<evidence type="ECO:0000313" key="1">
    <source>
        <dbReference type="EMBL" id="RNA33781.1"/>
    </source>
</evidence>
<keyword evidence="2" id="KW-1185">Reference proteome</keyword>
<dbReference type="EMBL" id="REGN01001578">
    <property type="protein sequence ID" value="RNA33781.1"/>
    <property type="molecule type" value="Genomic_DNA"/>
</dbReference>
<dbReference type="Proteomes" id="UP000276133">
    <property type="component" value="Unassembled WGS sequence"/>
</dbReference>